<feature type="compositionally biased region" description="Acidic residues" evidence="1">
    <location>
        <begin position="30"/>
        <end position="41"/>
    </location>
</feature>
<gene>
    <name evidence="3" type="ORF">BZ3500_MVSOF-1268-A1-R1_CHR6-3G08990</name>
</gene>
<dbReference type="OrthoDB" id="3054497at2759"/>
<keyword evidence="4" id="KW-1185">Reference proteome</keyword>
<reference evidence="4" key="1">
    <citation type="submission" date="2016-10" db="EMBL/GenBank/DDBJ databases">
        <authorList>
            <person name="Jeantristanb JTB J.-T."/>
            <person name="Ricardo R."/>
        </authorList>
    </citation>
    <scope>NUCLEOTIDE SEQUENCE [LARGE SCALE GENOMIC DNA]</scope>
</reference>
<dbReference type="Proteomes" id="UP000249723">
    <property type="component" value="Unassembled WGS sequence"/>
</dbReference>
<name>A0A2X0LDE1_9BASI</name>
<dbReference type="STRING" id="289078.A0A2X0LDE1"/>
<feature type="region of interest" description="Disordered" evidence="1">
    <location>
        <begin position="18"/>
        <end position="59"/>
    </location>
</feature>
<protein>
    <submittedName>
        <fullName evidence="3">BZ3500_MvSof-1268-A1-R1_Chr6-3g08990 protein</fullName>
    </submittedName>
</protein>
<proteinExistence type="predicted"/>
<organism evidence="3 4">
    <name type="scientific">Microbotryum saponariae</name>
    <dbReference type="NCBI Taxonomy" id="289078"/>
    <lineage>
        <taxon>Eukaryota</taxon>
        <taxon>Fungi</taxon>
        <taxon>Dikarya</taxon>
        <taxon>Basidiomycota</taxon>
        <taxon>Pucciniomycotina</taxon>
        <taxon>Microbotryomycetes</taxon>
        <taxon>Microbotryales</taxon>
        <taxon>Microbotryaceae</taxon>
        <taxon>Microbotryum</taxon>
    </lineage>
</organism>
<evidence type="ECO:0000256" key="1">
    <source>
        <dbReference type="SAM" id="MobiDB-lite"/>
    </source>
</evidence>
<evidence type="ECO:0000313" key="3">
    <source>
        <dbReference type="EMBL" id="SCZ93923.1"/>
    </source>
</evidence>
<dbReference type="EMBL" id="FMWP01000048">
    <property type="protein sequence ID" value="SCZ93923.1"/>
    <property type="molecule type" value="Genomic_DNA"/>
</dbReference>
<dbReference type="SUPFAM" id="SSF56672">
    <property type="entry name" value="DNA/RNA polymerases"/>
    <property type="match status" value="1"/>
</dbReference>
<evidence type="ECO:0000313" key="4">
    <source>
        <dbReference type="Proteomes" id="UP000249723"/>
    </source>
</evidence>
<sequence>MARLLLFLYQLSARCEDEEEPIDHRREEAVEAIDSYEDDDPAERAPPLSPDDGHEYRPYRVGRNPGLLENINEGNILPVRMRAQRRVAALSIVSTRQVLRREPELIATYAASVKELNSMGLHKVFKLSRLPTGARALGYRWVFTRKEDAKGNIISHKARLVVQGFAQRLGFGYNETFAPVSSITTILFLIALSAAHGLILEQFDYDSAFLNGILEGDVYVKVPDGWPGGSRPGQALKLLKSMYGTKQAPRQWNAALHKLVTDHGYMRSNVDACLYFKYHGKSFAIIPLYVDDKLAASNNQAFLDSEILAFDALYWRPVGGSWPSARRKPTYQGEKPCLCRPATRRAGLGLDDLARFPGTLVEWNTTITRPGWLPVVKFKPATNVEGVYLLYETGVAKDGDRQNGEVRGGKRRLDACHNKLTSLL</sequence>
<dbReference type="Pfam" id="PF07727">
    <property type="entry name" value="RVT_2"/>
    <property type="match status" value="1"/>
</dbReference>
<dbReference type="InterPro" id="IPR043502">
    <property type="entry name" value="DNA/RNA_pol_sf"/>
</dbReference>
<accession>A0A2X0LDE1</accession>
<dbReference type="InterPro" id="IPR013103">
    <property type="entry name" value="RVT_2"/>
</dbReference>
<feature type="domain" description="Reverse transcriptase Ty1/copia-type" evidence="2">
    <location>
        <begin position="123"/>
        <end position="303"/>
    </location>
</feature>
<evidence type="ECO:0000259" key="2">
    <source>
        <dbReference type="Pfam" id="PF07727"/>
    </source>
</evidence>
<dbReference type="AlphaFoldDB" id="A0A2X0LDE1"/>